<dbReference type="InterPro" id="IPR017452">
    <property type="entry name" value="GPCR_Rhodpsn_7TM"/>
</dbReference>
<dbReference type="Proteomes" id="UP000245119">
    <property type="component" value="Linkage Group LG13"/>
</dbReference>
<proteinExistence type="predicted"/>
<dbReference type="PROSITE" id="PS50262">
    <property type="entry name" value="G_PROTEIN_RECEP_F1_2"/>
    <property type="match status" value="1"/>
</dbReference>
<gene>
    <name evidence="8" type="ORF">C0Q70_19697</name>
</gene>
<comment type="caution">
    <text evidence="8">The sequence shown here is derived from an EMBL/GenBank/DDBJ whole genome shotgun (WGS) entry which is preliminary data.</text>
</comment>
<feature type="transmembrane region" description="Helical" evidence="6">
    <location>
        <begin position="20"/>
        <end position="42"/>
    </location>
</feature>
<evidence type="ECO:0000256" key="5">
    <source>
        <dbReference type="ARBA" id="ARBA00023136"/>
    </source>
</evidence>
<reference evidence="8 9" key="1">
    <citation type="submission" date="2018-04" db="EMBL/GenBank/DDBJ databases">
        <title>The genome of golden apple snail Pomacea canaliculata provides insight into stress tolerance and invasive adaptation.</title>
        <authorList>
            <person name="Liu C."/>
            <person name="Liu B."/>
            <person name="Ren Y."/>
            <person name="Zhang Y."/>
            <person name="Wang H."/>
            <person name="Li S."/>
            <person name="Jiang F."/>
            <person name="Yin L."/>
            <person name="Zhang G."/>
            <person name="Qian W."/>
            <person name="Fan W."/>
        </authorList>
    </citation>
    <scope>NUCLEOTIDE SEQUENCE [LARGE SCALE GENOMIC DNA]</scope>
    <source>
        <strain evidence="8">SZHN2017</strain>
        <tissue evidence="8">Muscle</tissue>
    </source>
</reference>
<sequence length="230" mass="25397">MAWLVSSPVRYISLCRGRLLVGLLLVTWTAAGVVALVPMLLWSSRHDDLNPPCSFFGLLKADYQRLMVSLGFAQVARRHSRAITAHDVGLRMKEGHTWRYTKTMLAVVGLYIVCWTPAGLLIMLNLAGCLSGYTVEEKGSLLLYACIPAFGNSLVNPALYALKIPAVRRRFRAVFCRPCMAAHPVTLTDPTCTLIASLHHRPFRPMLFTINVIVSSTCGHVLAAPPHRTT</sequence>
<evidence type="ECO:0000259" key="7">
    <source>
        <dbReference type="PROSITE" id="PS50262"/>
    </source>
</evidence>
<keyword evidence="2" id="KW-1003">Cell membrane</keyword>
<feature type="transmembrane region" description="Helical" evidence="6">
    <location>
        <begin position="141"/>
        <end position="162"/>
    </location>
</feature>
<evidence type="ECO:0000313" key="8">
    <source>
        <dbReference type="EMBL" id="PVD19212.1"/>
    </source>
</evidence>
<evidence type="ECO:0000256" key="4">
    <source>
        <dbReference type="ARBA" id="ARBA00022989"/>
    </source>
</evidence>
<protein>
    <recommendedName>
        <fullName evidence="7">G-protein coupled receptors family 1 profile domain-containing protein</fullName>
    </recommendedName>
</protein>
<dbReference type="Gene3D" id="1.20.1070.10">
    <property type="entry name" value="Rhodopsin 7-helix transmembrane proteins"/>
    <property type="match status" value="1"/>
</dbReference>
<dbReference type="AlphaFoldDB" id="A0A2T7NDJ1"/>
<keyword evidence="3 6" id="KW-0812">Transmembrane</keyword>
<evidence type="ECO:0000256" key="1">
    <source>
        <dbReference type="ARBA" id="ARBA00004651"/>
    </source>
</evidence>
<dbReference type="GO" id="GO:0005886">
    <property type="term" value="C:plasma membrane"/>
    <property type="evidence" value="ECO:0007669"/>
    <property type="project" value="UniProtKB-SubCell"/>
</dbReference>
<dbReference type="OrthoDB" id="6106139at2759"/>
<evidence type="ECO:0000256" key="2">
    <source>
        <dbReference type="ARBA" id="ARBA00022475"/>
    </source>
</evidence>
<evidence type="ECO:0000256" key="6">
    <source>
        <dbReference type="SAM" id="Phobius"/>
    </source>
</evidence>
<dbReference type="InterPro" id="IPR000276">
    <property type="entry name" value="GPCR_Rhodpsn"/>
</dbReference>
<accession>A0A2T7NDJ1</accession>
<dbReference type="CDD" id="cd00637">
    <property type="entry name" value="7tm_classA_rhodopsin-like"/>
    <property type="match status" value="1"/>
</dbReference>
<organism evidence="8 9">
    <name type="scientific">Pomacea canaliculata</name>
    <name type="common">Golden apple snail</name>
    <dbReference type="NCBI Taxonomy" id="400727"/>
    <lineage>
        <taxon>Eukaryota</taxon>
        <taxon>Metazoa</taxon>
        <taxon>Spiralia</taxon>
        <taxon>Lophotrochozoa</taxon>
        <taxon>Mollusca</taxon>
        <taxon>Gastropoda</taxon>
        <taxon>Caenogastropoda</taxon>
        <taxon>Architaenioglossa</taxon>
        <taxon>Ampullarioidea</taxon>
        <taxon>Ampullariidae</taxon>
        <taxon>Pomacea</taxon>
    </lineage>
</organism>
<feature type="transmembrane region" description="Helical" evidence="6">
    <location>
        <begin position="108"/>
        <end position="135"/>
    </location>
</feature>
<dbReference type="Pfam" id="PF00001">
    <property type="entry name" value="7tm_1"/>
    <property type="match status" value="1"/>
</dbReference>
<dbReference type="PANTHER" id="PTHR22750">
    <property type="entry name" value="G-PROTEIN COUPLED RECEPTOR"/>
    <property type="match status" value="1"/>
</dbReference>
<dbReference type="EMBL" id="PZQS01000013">
    <property type="protein sequence ID" value="PVD19212.1"/>
    <property type="molecule type" value="Genomic_DNA"/>
</dbReference>
<evidence type="ECO:0000256" key="3">
    <source>
        <dbReference type="ARBA" id="ARBA00022692"/>
    </source>
</evidence>
<comment type="subcellular location">
    <subcellularLocation>
        <location evidence="1">Cell membrane</location>
        <topology evidence="1">Multi-pass membrane protein</topology>
    </subcellularLocation>
</comment>
<keyword evidence="9" id="KW-1185">Reference proteome</keyword>
<evidence type="ECO:0000313" key="9">
    <source>
        <dbReference type="Proteomes" id="UP000245119"/>
    </source>
</evidence>
<name>A0A2T7NDJ1_POMCA</name>
<keyword evidence="5 6" id="KW-0472">Membrane</keyword>
<dbReference type="PRINTS" id="PR00237">
    <property type="entry name" value="GPCRRHODOPSN"/>
</dbReference>
<dbReference type="SUPFAM" id="SSF81321">
    <property type="entry name" value="Family A G protein-coupled receptor-like"/>
    <property type="match status" value="1"/>
</dbReference>
<dbReference type="GO" id="GO:0004930">
    <property type="term" value="F:G protein-coupled receptor activity"/>
    <property type="evidence" value="ECO:0007669"/>
    <property type="project" value="InterPro"/>
</dbReference>
<keyword evidence="4 6" id="KW-1133">Transmembrane helix</keyword>
<feature type="domain" description="G-protein coupled receptors family 1 profile" evidence="7">
    <location>
        <begin position="1"/>
        <end position="160"/>
    </location>
</feature>